<dbReference type="STRING" id="673521.SAMN05660991_01540"/>
<evidence type="ECO:0000259" key="7">
    <source>
        <dbReference type="Pfam" id="PF20467"/>
    </source>
</evidence>
<dbReference type="InterPro" id="IPR046819">
    <property type="entry name" value="MmeI_hel"/>
</dbReference>
<dbReference type="PANTHER" id="PTHR33841:SF1">
    <property type="entry name" value="DNA METHYLTRANSFERASE A"/>
    <property type="match status" value="1"/>
</dbReference>
<dbReference type="EC" id="2.1.1.72" evidence="1"/>
<dbReference type="AlphaFoldDB" id="A0A1H8S8Q1"/>
<evidence type="ECO:0000259" key="8">
    <source>
        <dbReference type="Pfam" id="PF20473"/>
    </source>
</evidence>
<evidence type="ECO:0000256" key="1">
    <source>
        <dbReference type="ARBA" id="ARBA00011900"/>
    </source>
</evidence>
<dbReference type="Pfam" id="PF20473">
    <property type="entry name" value="MmeI_Mtase"/>
    <property type="match status" value="1"/>
</dbReference>
<dbReference type="InterPro" id="IPR046816">
    <property type="entry name" value="MmeI_Mtase"/>
</dbReference>
<protein>
    <recommendedName>
        <fullName evidence="1">site-specific DNA-methyltransferase (adenine-specific)</fullName>
        <ecNumber evidence="1">2.1.1.72</ecNumber>
    </recommendedName>
</protein>
<evidence type="ECO:0000256" key="2">
    <source>
        <dbReference type="ARBA" id="ARBA00022603"/>
    </source>
</evidence>
<evidence type="ECO:0000256" key="4">
    <source>
        <dbReference type="ARBA" id="ARBA00047942"/>
    </source>
</evidence>
<feature type="domain" description="MmeI-like target recognition" evidence="6">
    <location>
        <begin position="642"/>
        <end position="845"/>
    </location>
</feature>
<dbReference type="OrthoDB" id="3274988at2"/>
<dbReference type="EMBL" id="FOEE01000004">
    <property type="protein sequence ID" value="SEO75429.1"/>
    <property type="molecule type" value="Genomic_DNA"/>
</dbReference>
<dbReference type="PANTHER" id="PTHR33841">
    <property type="entry name" value="DNA METHYLTRANSFERASE YEEA-RELATED"/>
    <property type="match status" value="1"/>
</dbReference>
<feature type="domain" description="MmeI-like helicase spacer" evidence="5">
    <location>
        <begin position="188"/>
        <end position="272"/>
    </location>
</feature>
<evidence type="ECO:0000313" key="10">
    <source>
        <dbReference type="Proteomes" id="UP000198960"/>
    </source>
</evidence>
<keyword evidence="10" id="KW-1185">Reference proteome</keyword>
<dbReference type="InterPro" id="IPR046820">
    <property type="entry name" value="MmeI_TRD"/>
</dbReference>
<dbReference type="Proteomes" id="UP000198960">
    <property type="component" value="Unassembled WGS sequence"/>
</dbReference>
<dbReference type="GO" id="GO:0032259">
    <property type="term" value="P:methylation"/>
    <property type="evidence" value="ECO:0007669"/>
    <property type="project" value="UniProtKB-KW"/>
</dbReference>
<dbReference type="InterPro" id="IPR046818">
    <property type="entry name" value="MmeI_C"/>
</dbReference>
<evidence type="ECO:0000256" key="3">
    <source>
        <dbReference type="ARBA" id="ARBA00022679"/>
    </source>
</evidence>
<keyword evidence="2" id="KW-0489">Methyltransferase</keyword>
<proteinExistence type="predicted"/>
<comment type="catalytic activity">
    <reaction evidence="4">
        <text>a 2'-deoxyadenosine in DNA + S-adenosyl-L-methionine = an N(6)-methyl-2'-deoxyadenosine in DNA + S-adenosyl-L-homocysteine + H(+)</text>
        <dbReference type="Rhea" id="RHEA:15197"/>
        <dbReference type="Rhea" id="RHEA-COMP:12418"/>
        <dbReference type="Rhea" id="RHEA-COMP:12419"/>
        <dbReference type="ChEBI" id="CHEBI:15378"/>
        <dbReference type="ChEBI" id="CHEBI:57856"/>
        <dbReference type="ChEBI" id="CHEBI:59789"/>
        <dbReference type="ChEBI" id="CHEBI:90615"/>
        <dbReference type="ChEBI" id="CHEBI:90616"/>
        <dbReference type="EC" id="2.1.1.72"/>
    </reaction>
</comment>
<dbReference type="InterPro" id="IPR050953">
    <property type="entry name" value="N4_N6_ade-DNA_methylase"/>
</dbReference>
<dbReference type="Gene3D" id="3.40.50.150">
    <property type="entry name" value="Vaccinia Virus protein VP39"/>
    <property type="match status" value="1"/>
</dbReference>
<keyword evidence="3" id="KW-0808">Transferase</keyword>
<sequence length="933" mass="104052">MTEPLLTKADGGRFGDLFRLDLFWHSPDHAPIQVELEDGYHVSATNVSSYKGVRVWEVAALPGAVGEAKIDQAIAKVSTNRLVIFHGTGKQVWRWPSRTSKGNGVISRPARHVHLVGQADPQFVAKLNAIRLPSDVVIDVNEVLSRVRAAFDVETKSESKRASRLMAQMYSAVERSYAADFDTKKRDHEISVTLARVLFLLFGDDTEMWKAPDGEPLPGLFQDFVKDHTARDGSDIGERLNELFRVLDTAPVDRNGLAAELLALPYVNGGIFEEPIRLPSLGSDFREAVLAASAVDWSTISPAIFGSMFQSVRDAQTRRELGEHYTSEVNILKTLNPLFLDELRAEADAALTRETPQKRINALNALWKRLGEIRYLDPACGCGNFIIVAYRELRELELRVMDGLANLQQGEGATALGADWTHLLKVTLDHFSGIELDEWPARIAETAMFLMDRQCDLKMRERFGVAPERLPIQRSAKIVVGNALRMDWSEVVPAGPDVIMAGNPPFLGPKERSAGQTDDLRLVWGVQYDGFLDYVSGWYAKAIDYYGEARSRWAFVSTNSIAQGQAVPTLWGAILANGWRVRFAHRTFPWTSESSGGAAVHCVIVGFDRERGTAALLFDYIGGALVDPLGRRVDRINAYLVDGPNVLVRKRMRPSAPQLPEVQAGSKAVDWGFLTVEPDQYDEVADDSIAVRYLRRYRGGDELINGLQRWCLWFVGADLAELERSALIRGRLNEIRQRRAASPKLMTRRGVATPHLFEERRQPSTDYLGIPQTFAEGRTHATVARLSSDVIASIKLFTSPDPDGFLFAMISSSMFMTWQKTVGGRMKSDPSFTNTIVWNTLPVPTMESDLRAEIVLAGQEVLRVREENPTTPLGMQYDPLRMRLELTEAHQKLDALVCAAFGANGHLEAERDRQRLLFEQYEKTTVSLQAGGS</sequence>
<evidence type="ECO:0000259" key="5">
    <source>
        <dbReference type="Pfam" id="PF20465"/>
    </source>
</evidence>
<gene>
    <name evidence="9" type="ORF">SAMN05660991_01540</name>
</gene>
<dbReference type="InterPro" id="IPR029063">
    <property type="entry name" value="SAM-dependent_MTases_sf"/>
</dbReference>
<accession>A0A1H8S8Q1</accession>
<feature type="domain" description="MmeI-like DNA-methyltransferase" evidence="8">
    <location>
        <begin position="357"/>
        <end position="618"/>
    </location>
</feature>
<dbReference type="Pfam" id="PF20466">
    <property type="entry name" value="MmeI_TRD"/>
    <property type="match status" value="1"/>
</dbReference>
<reference evidence="10" key="1">
    <citation type="submission" date="2016-10" db="EMBL/GenBank/DDBJ databases">
        <authorList>
            <person name="Varghese N."/>
            <person name="Submissions S."/>
        </authorList>
    </citation>
    <scope>NUCLEOTIDE SEQUENCE [LARGE SCALE GENOMIC DNA]</scope>
    <source>
        <strain evidence="10">DSM 45413</strain>
    </source>
</reference>
<evidence type="ECO:0000259" key="6">
    <source>
        <dbReference type="Pfam" id="PF20466"/>
    </source>
</evidence>
<dbReference type="GO" id="GO:0009007">
    <property type="term" value="F:site-specific DNA-methyltransferase (adenine-specific) activity"/>
    <property type="evidence" value="ECO:0007669"/>
    <property type="project" value="UniProtKB-EC"/>
</dbReference>
<dbReference type="RefSeq" id="WP_091941821.1">
    <property type="nucleotide sequence ID" value="NZ_FOEE01000004.1"/>
</dbReference>
<dbReference type="Pfam" id="PF20467">
    <property type="entry name" value="MmeI_C"/>
    <property type="match status" value="1"/>
</dbReference>
<feature type="domain" description="MmeI-like C-terminal" evidence="7">
    <location>
        <begin position="853"/>
        <end position="928"/>
    </location>
</feature>
<dbReference type="SUPFAM" id="SSF53335">
    <property type="entry name" value="S-adenosyl-L-methionine-dependent methyltransferases"/>
    <property type="match status" value="1"/>
</dbReference>
<dbReference type="Pfam" id="PF20465">
    <property type="entry name" value="MmeI_hel"/>
    <property type="match status" value="1"/>
</dbReference>
<evidence type="ECO:0000313" key="9">
    <source>
        <dbReference type="EMBL" id="SEO75429.1"/>
    </source>
</evidence>
<name>A0A1H8S8Q1_9ACTN</name>
<organism evidence="9 10">
    <name type="scientific">Trujillonella endophytica</name>
    <dbReference type="NCBI Taxonomy" id="673521"/>
    <lineage>
        <taxon>Bacteria</taxon>
        <taxon>Bacillati</taxon>
        <taxon>Actinomycetota</taxon>
        <taxon>Actinomycetes</taxon>
        <taxon>Geodermatophilales</taxon>
        <taxon>Geodermatophilaceae</taxon>
        <taxon>Trujillonella</taxon>
    </lineage>
</organism>